<evidence type="ECO:0000313" key="2">
    <source>
        <dbReference type="EMBL" id="RKT60795.1"/>
    </source>
</evidence>
<evidence type="ECO:0000256" key="1">
    <source>
        <dbReference type="SAM" id="Phobius"/>
    </source>
</evidence>
<accession>A0A495WJA4</accession>
<organism evidence="2 3">
    <name type="scientific">Azonexus fungiphilus</name>
    <dbReference type="NCBI Taxonomy" id="146940"/>
    <lineage>
        <taxon>Bacteria</taxon>
        <taxon>Pseudomonadati</taxon>
        <taxon>Pseudomonadota</taxon>
        <taxon>Betaproteobacteria</taxon>
        <taxon>Rhodocyclales</taxon>
        <taxon>Azonexaceae</taxon>
        <taxon>Azonexus</taxon>
    </lineage>
</organism>
<evidence type="ECO:0000313" key="3">
    <source>
        <dbReference type="Proteomes" id="UP000270626"/>
    </source>
</evidence>
<keyword evidence="1" id="KW-1133">Transmembrane helix</keyword>
<keyword evidence="3" id="KW-1185">Reference proteome</keyword>
<proteinExistence type="predicted"/>
<dbReference type="RefSeq" id="WP_121457294.1">
    <property type="nucleotide sequence ID" value="NZ_RBXP01000011.1"/>
</dbReference>
<comment type="caution">
    <text evidence="2">The sequence shown here is derived from an EMBL/GenBank/DDBJ whole genome shotgun (WGS) entry which is preliminary data.</text>
</comment>
<dbReference type="EMBL" id="RBXP01000011">
    <property type="protein sequence ID" value="RKT60795.1"/>
    <property type="molecule type" value="Genomic_DNA"/>
</dbReference>
<keyword evidence="1" id="KW-0472">Membrane</keyword>
<dbReference type="Proteomes" id="UP000270626">
    <property type="component" value="Unassembled WGS sequence"/>
</dbReference>
<dbReference type="OrthoDB" id="9180769at2"/>
<dbReference type="AlphaFoldDB" id="A0A495WJA4"/>
<name>A0A495WJA4_9RHOO</name>
<feature type="transmembrane region" description="Helical" evidence="1">
    <location>
        <begin position="7"/>
        <end position="27"/>
    </location>
</feature>
<reference evidence="2 3" key="1">
    <citation type="submission" date="2018-10" db="EMBL/GenBank/DDBJ databases">
        <title>Genomic Encyclopedia of Type Strains, Phase IV (KMG-IV): sequencing the most valuable type-strain genomes for metagenomic binning, comparative biology and taxonomic classification.</title>
        <authorList>
            <person name="Goeker M."/>
        </authorList>
    </citation>
    <scope>NUCLEOTIDE SEQUENCE [LARGE SCALE GENOMIC DNA]</scope>
    <source>
        <strain evidence="2 3">DSM 23841</strain>
    </source>
</reference>
<sequence>MKPRHTVLLMRGVSLAAIFAPLAWIAWAYTPAPLVGALGIAAALVSIRIGQAGEARYGRRVPVTEMLALGRQGDRQMLLGGLAGYLMIVLFALAAWLAWRY</sequence>
<gene>
    <name evidence="2" type="ORF">DFR40_0941</name>
</gene>
<feature type="transmembrane region" description="Helical" evidence="1">
    <location>
        <begin position="33"/>
        <end position="50"/>
    </location>
</feature>
<keyword evidence="1" id="KW-0812">Transmembrane</keyword>
<feature type="transmembrane region" description="Helical" evidence="1">
    <location>
        <begin position="77"/>
        <end position="99"/>
    </location>
</feature>
<protein>
    <submittedName>
        <fullName evidence="2">Uncharacterized protein</fullName>
    </submittedName>
</protein>